<dbReference type="Pfam" id="PF00126">
    <property type="entry name" value="HTH_1"/>
    <property type="match status" value="1"/>
</dbReference>
<evidence type="ECO:0000313" key="7">
    <source>
        <dbReference type="EMBL" id="RVT42324.1"/>
    </source>
</evidence>
<dbReference type="InterPro" id="IPR036388">
    <property type="entry name" value="WH-like_DNA-bd_sf"/>
</dbReference>
<dbReference type="EMBL" id="RZUL01000002">
    <property type="protein sequence ID" value="RVT42324.1"/>
    <property type="molecule type" value="Genomic_DNA"/>
</dbReference>
<evidence type="ECO:0000313" key="8">
    <source>
        <dbReference type="Proteomes" id="UP000282977"/>
    </source>
</evidence>
<organism evidence="7 8">
    <name type="scientific">Sphingobium algorifonticola</name>
    <dbReference type="NCBI Taxonomy" id="2008318"/>
    <lineage>
        <taxon>Bacteria</taxon>
        <taxon>Pseudomonadati</taxon>
        <taxon>Pseudomonadota</taxon>
        <taxon>Alphaproteobacteria</taxon>
        <taxon>Sphingomonadales</taxon>
        <taxon>Sphingomonadaceae</taxon>
        <taxon>Sphingobium</taxon>
    </lineage>
</organism>
<dbReference type="InterPro" id="IPR000847">
    <property type="entry name" value="LysR_HTH_N"/>
</dbReference>
<dbReference type="PANTHER" id="PTHR30346:SF26">
    <property type="entry name" value="HYDROGEN PEROXIDE-INDUCIBLE GENES ACTIVATOR"/>
    <property type="match status" value="1"/>
</dbReference>
<dbReference type="CDD" id="cd08411">
    <property type="entry name" value="PBP2_OxyR"/>
    <property type="match status" value="1"/>
</dbReference>
<dbReference type="InterPro" id="IPR005119">
    <property type="entry name" value="LysR_subst-bd"/>
</dbReference>
<evidence type="ECO:0000256" key="4">
    <source>
        <dbReference type="ARBA" id="ARBA00023159"/>
    </source>
</evidence>
<evidence type="ECO:0000256" key="1">
    <source>
        <dbReference type="ARBA" id="ARBA00009437"/>
    </source>
</evidence>
<protein>
    <submittedName>
        <fullName evidence="7">Hydrogen peroxide-inducible genes activator</fullName>
    </submittedName>
</protein>
<dbReference type="PRINTS" id="PR00039">
    <property type="entry name" value="HTHLYSR"/>
</dbReference>
<feature type="domain" description="HTH lysR-type" evidence="6">
    <location>
        <begin position="2"/>
        <end position="59"/>
    </location>
</feature>
<dbReference type="PANTHER" id="PTHR30346">
    <property type="entry name" value="TRANSCRIPTIONAL DUAL REGULATOR HCAR-RELATED"/>
    <property type="match status" value="1"/>
</dbReference>
<dbReference type="RefSeq" id="WP_127690500.1">
    <property type="nucleotide sequence ID" value="NZ_RZUL01000002.1"/>
</dbReference>
<dbReference type="GO" id="GO:0003700">
    <property type="term" value="F:DNA-binding transcription factor activity"/>
    <property type="evidence" value="ECO:0007669"/>
    <property type="project" value="InterPro"/>
</dbReference>
<keyword evidence="8" id="KW-1185">Reference proteome</keyword>
<evidence type="ECO:0000259" key="6">
    <source>
        <dbReference type="PROSITE" id="PS50931"/>
    </source>
</evidence>
<sequence>MPTVRQLEYFVAVADLRHFGKAADACHVSQPTLSHQLKTLEQRIGAQLIERGGAGVQLTPVGRDIAERARRVIVEVRDIRAIARRSQDSLAGIVRFGVTPTLGPYLMPGIVAALHREQPDLRLYIREGIPANQALDLGLGRLDMLLGPLPIAGESLELEPLFRERMAIVVSPQHRLASYPVVTRADLAGECFLSMDPRHHYHHMVETICAELGGVILRDYEGTSLDSIRQMVGSGIGIAVLPELYIRSEVGGDAMVRRIDPVDWAASRSIAAAWRRNAAYADAYRAVAKKIQNAARAILE</sequence>
<dbReference type="Gene3D" id="1.10.10.10">
    <property type="entry name" value="Winged helix-like DNA-binding domain superfamily/Winged helix DNA-binding domain"/>
    <property type="match status" value="1"/>
</dbReference>
<keyword evidence="4" id="KW-0010">Activator</keyword>
<reference evidence="7 8" key="1">
    <citation type="submission" date="2019-01" db="EMBL/GenBank/DDBJ databases">
        <authorList>
            <person name="Chen W.-M."/>
        </authorList>
    </citation>
    <scope>NUCLEOTIDE SEQUENCE [LARGE SCALE GENOMIC DNA]</scope>
    <source>
        <strain evidence="7 8">TLA-22</strain>
    </source>
</reference>
<dbReference type="SUPFAM" id="SSF53850">
    <property type="entry name" value="Periplasmic binding protein-like II"/>
    <property type="match status" value="1"/>
</dbReference>
<keyword evidence="5" id="KW-0804">Transcription</keyword>
<dbReference type="FunFam" id="1.10.10.10:FF:000001">
    <property type="entry name" value="LysR family transcriptional regulator"/>
    <property type="match status" value="1"/>
</dbReference>
<dbReference type="GO" id="GO:0032993">
    <property type="term" value="C:protein-DNA complex"/>
    <property type="evidence" value="ECO:0007669"/>
    <property type="project" value="TreeGrafter"/>
</dbReference>
<accession>A0A437JA20</accession>
<dbReference type="PROSITE" id="PS50931">
    <property type="entry name" value="HTH_LYSR"/>
    <property type="match status" value="1"/>
</dbReference>
<comment type="caution">
    <text evidence="7">The sequence shown here is derived from an EMBL/GenBank/DDBJ whole genome shotgun (WGS) entry which is preliminary data.</text>
</comment>
<dbReference type="SUPFAM" id="SSF46785">
    <property type="entry name" value="Winged helix' DNA-binding domain"/>
    <property type="match status" value="1"/>
</dbReference>
<dbReference type="Proteomes" id="UP000282977">
    <property type="component" value="Unassembled WGS sequence"/>
</dbReference>
<proteinExistence type="inferred from homology"/>
<comment type="similarity">
    <text evidence="1">Belongs to the LysR transcriptional regulatory family.</text>
</comment>
<evidence type="ECO:0000256" key="5">
    <source>
        <dbReference type="ARBA" id="ARBA00023163"/>
    </source>
</evidence>
<evidence type="ECO:0000256" key="3">
    <source>
        <dbReference type="ARBA" id="ARBA00023125"/>
    </source>
</evidence>
<dbReference type="AlphaFoldDB" id="A0A437JA20"/>
<dbReference type="GO" id="GO:0003677">
    <property type="term" value="F:DNA binding"/>
    <property type="evidence" value="ECO:0007669"/>
    <property type="project" value="UniProtKB-KW"/>
</dbReference>
<gene>
    <name evidence="7" type="ORF">ENE74_09020</name>
</gene>
<keyword evidence="3" id="KW-0238">DNA-binding</keyword>
<dbReference type="Gene3D" id="3.40.190.10">
    <property type="entry name" value="Periplasmic binding protein-like II"/>
    <property type="match status" value="2"/>
</dbReference>
<keyword evidence="2" id="KW-0805">Transcription regulation</keyword>
<dbReference type="Pfam" id="PF03466">
    <property type="entry name" value="LysR_substrate"/>
    <property type="match status" value="1"/>
</dbReference>
<dbReference type="OrthoDB" id="9775392at2"/>
<evidence type="ECO:0000256" key="2">
    <source>
        <dbReference type="ARBA" id="ARBA00023015"/>
    </source>
</evidence>
<name>A0A437JA20_9SPHN</name>
<dbReference type="InterPro" id="IPR036390">
    <property type="entry name" value="WH_DNA-bd_sf"/>
</dbReference>